<proteinExistence type="predicted"/>
<sequence>MNLLDTETRLLYKQELISRFSSLEIASISNSGILPNFEVSYESDDVDEMEHRQNKTIICNANPTSRKLFPVCQSLRCREITKCSVCETVLTSMPEDASATTIRTTVHSPAVEVLPEISVTQFRNYEKKPDSNFIGVQNWALSIRNPLEEDVDVTLSYPDDIGLFCHDRLLKKGASYEVHLPCTSFKLGARPATCSKLEEIVKMVPTVILTNYTKQSRVELMVRSPTSLENVTWAPEKNDNGFYEGMSSRPLDSGCEGEETFFWCLVSSTHPN</sequence>
<gene>
    <name evidence="1" type="ORF">Amon02_000951900</name>
</gene>
<protein>
    <submittedName>
        <fullName evidence="1">Unnamed protein product</fullName>
    </submittedName>
</protein>
<evidence type="ECO:0000313" key="1">
    <source>
        <dbReference type="EMBL" id="GME94223.1"/>
    </source>
</evidence>
<keyword evidence="2" id="KW-1185">Reference proteome</keyword>
<comment type="caution">
    <text evidence="1">The sequence shown here is derived from an EMBL/GenBank/DDBJ whole genome shotgun (WGS) entry which is preliminary data.</text>
</comment>
<name>A0ACB5TTE4_AMBMO</name>
<evidence type="ECO:0000313" key="2">
    <source>
        <dbReference type="Proteomes" id="UP001165064"/>
    </source>
</evidence>
<dbReference type="Proteomes" id="UP001165064">
    <property type="component" value="Unassembled WGS sequence"/>
</dbReference>
<organism evidence="1 2">
    <name type="scientific">Ambrosiozyma monospora</name>
    <name type="common">Yeast</name>
    <name type="synonym">Endomycopsis monosporus</name>
    <dbReference type="NCBI Taxonomy" id="43982"/>
    <lineage>
        <taxon>Eukaryota</taxon>
        <taxon>Fungi</taxon>
        <taxon>Dikarya</taxon>
        <taxon>Ascomycota</taxon>
        <taxon>Saccharomycotina</taxon>
        <taxon>Pichiomycetes</taxon>
        <taxon>Pichiales</taxon>
        <taxon>Pichiaceae</taxon>
        <taxon>Ambrosiozyma</taxon>
    </lineage>
</organism>
<accession>A0ACB5TTE4</accession>
<reference evidence="1" key="1">
    <citation type="submission" date="2023-04" db="EMBL/GenBank/DDBJ databases">
        <title>Ambrosiozyma monospora NBRC 10751.</title>
        <authorList>
            <person name="Ichikawa N."/>
            <person name="Sato H."/>
            <person name="Tonouchi N."/>
        </authorList>
    </citation>
    <scope>NUCLEOTIDE SEQUENCE</scope>
    <source>
        <strain evidence="1">NBRC 10751</strain>
    </source>
</reference>
<dbReference type="EMBL" id="BSXS01008971">
    <property type="protein sequence ID" value="GME94223.1"/>
    <property type="molecule type" value="Genomic_DNA"/>
</dbReference>